<comment type="caution">
    <text evidence="2">The sequence shown here is derived from an EMBL/GenBank/DDBJ whole genome shotgun (WGS) entry which is preliminary data.</text>
</comment>
<dbReference type="OrthoDB" id="70799at2759"/>
<reference evidence="2 3" key="1">
    <citation type="journal article" date="2014" name="Genome Biol. Evol.">
        <title>The secreted proteins of Achlya hypogyna and Thraustotheca clavata identify the ancestral oomycete secretome and reveal gene acquisitions by horizontal gene transfer.</title>
        <authorList>
            <person name="Misner I."/>
            <person name="Blouin N."/>
            <person name="Leonard G."/>
            <person name="Richards T.A."/>
            <person name="Lane C.E."/>
        </authorList>
    </citation>
    <scope>NUCLEOTIDE SEQUENCE [LARGE SCALE GENOMIC DNA]</scope>
    <source>
        <strain evidence="2 3">ATCC 48635</strain>
    </source>
</reference>
<evidence type="ECO:0000256" key="1">
    <source>
        <dbReference type="SAM" id="MobiDB-lite"/>
    </source>
</evidence>
<accession>A0A1V9ZN34</accession>
<name>A0A1V9ZN34_ACHHY</name>
<dbReference type="AlphaFoldDB" id="A0A1V9ZN34"/>
<dbReference type="Proteomes" id="UP000243579">
    <property type="component" value="Unassembled WGS sequence"/>
</dbReference>
<evidence type="ECO:0000313" key="2">
    <source>
        <dbReference type="EMBL" id="OQR99351.1"/>
    </source>
</evidence>
<proteinExistence type="predicted"/>
<gene>
    <name evidence="2" type="ORF">ACHHYP_06951</name>
</gene>
<evidence type="ECO:0000313" key="3">
    <source>
        <dbReference type="Proteomes" id="UP000243579"/>
    </source>
</evidence>
<sequence>MASPLSKRKGRGSTSSSNQRVHSLAIAQVASPEDNPSFGGLALDAWLASYEYDVLQYESIGSFAEVKLKEALVLSSKFAAPLNRFRAAVVCSLFERVALALAEAESCKRFAPTIVRLSNELLALIFADMDDPSLPTLRRPHTLSYFMAKAPYFAQLRLEVSKKDQEFLKHQAVLRRLIQATFQNVGSVFHAWKTHARTKREDRLAKKAAEITGKVLMKRGQTRVVFVSWARYTMSVRFEQLRFREAHSQREHTQIVAELRKQLSQAHDTIAVLRAEAHGQQVQSRG</sequence>
<organism evidence="2 3">
    <name type="scientific">Achlya hypogyna</name>
    <name type="common">Oomycete</name>
    <name type="synonym">Protoachlya hypogyna</name>
    <dbReference type="NCBI Taxonomy" id="1202772"/>
    <lineage>
        <taxon>Eukaryota</taxon>
        <taxon>Sar</taxon>
        <taxon>Stramenopiles</taxon>
        <taxon>Oomycota</taxon>
        <taxon>Saprolegniomycetes</taxon>
        <taxon>Saprolegniales</taxon>
        <taxon>Achlyaceae</taxon>
        <taxon>Achlya</taxon>
    </lineage>
</organism>
<dbReference type="EMBL" id="JNBR01000070">
    <property type="protein sequence ID" value="OQR99351.1"/>
    <property type="molecule type" value="Genomic_DNA"/>
</dbReference>
<feature type="region of interest" description="Disordered" evidence="1">
    <location>
        <begin position="1"/>
        <end position="20"/>
    </location>
</feature>
<protein>
    <submittedName>
        <fullName evidence="2">Uncharacterized protein</fullName>
    </submittedName>
</protein>
<feature type="compositionally biased region" description="Basic residues" evidence="1">
    <location>
        <begin position="1"/>
        <end position="11"/>
    </location>
</feature>
<keyword evidence="3" id="KW-1185">Reference proteome</keyword>